<dbReference type="CDD" id="cd19081">
    <property type="entry name" value="AKR_AKR9C1"/>
    <property type="match status" value="1"/>
</dbReference>
<evidence type="ECO:0000313" key="3">
    <source>
        <dbReference type="Proteomes" id="UP000746595"/>
    </source>
</evidence>
<dbReference type="InterPro" id="IPR036812">
    <property type="entry name" value="NAD(P)_OxRdtase_dom_sf"/>
</dbReference>
<dbReference type="InterPro" id="IPR018170">
    <property type="entry name" value="Aldo/ket_reductase_CS"/>
</dbReference>
<evidence type="ECO:0000259" key="1">
    <source>
        <dbReference type="Pfam" id="PF00248"/>
    </source>
</evidence>
<dbReference type="Pfam" id="PF00248">
    <property type="entry name" value="Aldo_ket_red"/>
    <property type="match status" value="1"/>
</dbReference>
<dbReference type="EMBL" id="JAAWVT010000001">
    <property type="protein sequence ID" value="NKG19925.1"/>
    <property type="molecule type" value="Genomic_DNA"/>
</dbReference>
<proteinExistence type="predicted"/>
<feature type="domain" description="NADP-dependent oxidoreductase" evidence="1">
    <location>
        <begin position="14"/>
        <end position="309"/>
    </location>
</feature>
<dbReference type="PRINTS" id="PR00069">
    <property type="entry name" value="ALDKETRDTASE"/>
</dbReference>
<dbReference type="Gene3D" id="3.20.20.100">
    <property type="entry name" value="NADP-dependent oxidoreductase domain"/>
    <property type="match status" value="1"/>
</dbReference>
<organism evidence="2 3">
    <name type="scientific">Paeniglutamicibacter terrestris</name>
    <dbReference type="NCBI Taxonomy" id="2723403"/>
    <lineage>
        <taxon>Bacteria</taxon>
        <taxon>Bacillati</taxon>
        <taxon>Actinomycetota</taxon>
        <taxon>Actinomycetes</taxon>
        <taxon>Micrococcales</taxon>
        <taxon>Micrococcaceae</taxon>
        <taxon>Paeniglutamicibacter</taxon>
    </lineage>
</organism>
<accession>A0ABX1G2X2</accession>
<reference evidence="2 3" key="1">
    <citation type="submission" date="2020-04" db="EMBL/GenBank/DDBJ databases">
        <title>Paeniglutamicibacter sp. ANT13_2, a novel actinomycete isolated from sediment in Antarctica.</title>
        <authorList>
            <person name="Sakdapetsiri C."/>
            <person name="Pinyakong O."/>
        </authorList>
    </citation>
    <scope>NUCLEOTIDE SEQUENCE [LARGE SCALE GENOMIC DNA]</scope>
    <source>
        <strain evidence="2 3">ANT13_2</strain>
    </source>
</reference>
<dbReference type="RefSeq" id="WP_168150812.1">
    <property type="nucleotide sequence ID" value="NZ_JAAWVT010000001.1"/>
</dbReference>
<dbReference type="InterPro" id="IPR023210">
    <property type="entry name" value="NADP_OxRdtase_dom"/>
</dbReference>
<keyword evidence="3" id="KW-1185">Reference proteome</keyword>
<dbReference type="PANTHER" id="PTHR43364:SF6">
    <property type="entry name" value="OXIDOREDUCTASE-RELATED"/>
    <property type="match status" value="1"/>
</dbReference>
<dbReference type="InterPro" id="IPR020471">
    <property type="entry name" value="AKR"/>
</dbReference>
<dbReference type="PROSITE" id="PS00062">
    <property type="entry name" value="ALDOKETO_REDUCTASE_2"/>
    <property type="match status" value="1"/>
</dbReference>
<dbReference type="SUPFAM" id="SSF51430">
    <property type="entry name" value="NAD(P)-linked oxidoreductase"/>
    <property type="match status" value="1"/>
</dbReference>
<comment type="caution">
    <text evidence="2">The sequence shown here is derived from an EMBL/GenBank/DDBJ whole genome shotgun (WGS) entry which is preliminary data.</text>
</comment>
<dbReference type="Proteomes" id="UP000746595">
    <property type="component" value="Unassembled WGS sequence"/>
</dbReference>
<evidence type="ECO:0000313" key="2">
    <source>
        <dbReference type="EMBL" id="NKG19925.1"/>
    </source>
</evidence>
<dbReference type="PANTHER" id="PTHR43364">
    <property type="entry name" value="NADH-SPECIFIC METHYLGLYOXAL REDUCTASE-RELATED"/>
    <property type="match status" value="1"/>
</dbReference>
<sequence>MSILGTSNLDVFPLNLGGNTFGWTSDEATSHQVLDAFVQAGGNFVDSADVYSVWAPGNSGGESEAIIGSWLAKGQRERLIVATKVSQHPEFPGLSATNIAAAAAASLQRLGTDYIDLYYAHQPDDNTPVAESAAAFDALVRAGKIRHIGLSNFSAEQIDEWFAVANEHGFVTPVALQPQYNLVARAEFENELAAVSARHQLAVLPYFSLASGFLTGKYRSEADFEGKARAGMAGRYLNEHGLSVVDTLVSVAAELKVEPATVALAWLRSRESIVAPIASASSVDQLPALMDSATLELSGEQLEILDAASEPVQVS</sequence>
<dbReference type="InterPro" id="IPR050523">
    <property type="entry name" value="AKR_Detox_Biosynth"/>
</dbReference>
<name>A0ABX1G2X2_9MICC</name>
<gene>
    <name evidence="2" type="ORF">HED64_04265</name>
</gene>
<protein>
    <submittedName>
        <fullName evidence="2">Aldo/keto reductase</fullName>
    </submittedName>
</protein>